<dbReference type="InterPro" id="IPR036259">
    <property type="entry name" value="MFS_trans_sf"/>
</dbReference>
<evidence type="ECO:0000256" key="3">
    <source>
        <dbReference type="ARBA" id="ARBA00022989"/>
    </source>
</evidence>
<keyword evidence="5" id="KW-0325">Glycoprotein</keyword>
<dbReference type="InterPro" id="IPR005828">
    <property type="entry name" value="MFS_sugar_transport-like"/>
</dbReference>
<keyword evidence="3 6" id="KW-1133">Transmembrane helix</keyword>
<name>A0A6P3XFX2_DINQU</name>
<dbReference type="RefSeq" id="XP_014477137.1">
    <property type="nucleotide sequence ID" value="XM_014621651.1"/>
</dbReference>
<dbReference type="PANTHER" id="PTHR48021:SF1">
    <property type="entry name" value="GH07001P-RELATED"/>
    <property type="match status" value="1"/>
</dbReference>
<feature type="transmembrane region" description="Helical" evidence="6">
    <location>
        <begin position="214"/>
        <end position="234"/>
    </location>
</feature>
<dbReference type="InterPro" id="IPR003663">
    <property type="entry name" value="Sugar/inositol_transpt"/>
</dbReference>
<sequence>MYFHLLIDCGIMYAFVIAHALDERDSVWRYSLMCAITCLMIPLINLLPESPLSYLRKNDEANAKISLKWFRGHAYKDDVEMEGLKRLSSAVRSGKITSILRNWRVVRSFLACLFVFLTQQFSGVTTMLFYSLTLFNVGGSGYLTASELTVVLGAVQILSCLLATALIDVLGRRILLAASSTFMGLFLILLGWFYDLREQDPEYDDIYYWMPPAWTTLFFAAYNIGVGPISWSLLGDSFPMEVRATGAACAAAFNWLLSLIATMSFGEMLDALGVPRTMWLFAGFCWLAGALCVLLVKDTRGRSLAEIQGSFGIEERR</sequence>
<protein>
    <submittedName>
        <fullName evidence="9">Facilitated trehalose transporter Tret1-like</fullName>
    </submittedName>
</protein>
<keyword evidence="4 6" id="KW-0472">Membrane</keyword>
<dbReference type="Pfam" id="PF00083">
    <property type="entry name" value="Sugar_tr"/>
    <property type="match status" value="1"/>
</dbReference>
<feature type="transmembrane region" description="Helical" evidence="6">
    <location>
        <begin position="109"/>
        <end position="130"/>
    </location>
</feature>
<dbReference type="InterPro" id="IPR020846">
    <property type="entry name" value="MFS_dom"/>
</dbReference>
<evidence type="ECO:0000256" key="1">
    <source>
        <dbReference type="ARBA" id="ARBA00004141"/>
    </source>
</evidence>
<gene>
    <name evidence="9" type="primary">LOC106745759</name>
</gene>
<dbReference type="OrthoDB" id="4142200at2759"/>
<evidence type="ECO:0000256" key="4">
    <source>
        <dbReference type="ARBA" id="ARBA00023136"/>
    </source>
</evidence>
<feature type="transmembrane region" description="Helical" evidence="6">
    <location>
        <begin position="27"/>
        <end position="47"/>
    </location>
</feature>
<evidence type="ECO:0000256" key="5">
    <source>
        <dbReference type="ARBA" id="ARBA00023180"/>
    </source>
</evidence>
<organism evidence="8 9">
    <name type="scientific">Dinoponera quadriceps</name>
    <name type="common">South American ant</name>
    <dbReference type="NCBI Taxonomy" id="609295"/>
    <lineage>
        <taxon>Eukaryota</taxon>
        <taxon>Metazoa</taxon>
        <taxon>Ecdysozoa</taxon>
        <taxon>Arthropoda</taxon>
        <taxon>Hexapoda</taxon>
        <taxon>Insecta</taxon>
        <taxon>Pterygota</taxon>
        <taxon>Neoptera</taxon>
        <taxon>Endopterygota</taxon>
        <taxon>Hymenoptera</taxon>
        <taxon>Apocrita</taxon>
        <taxon>Aculeata</taxon>
        <taxon>Formicoidea</taxon>
        <taxon>Formicidae</taxon>
        <taxon>Ponerinae</taxon>
        <taxon>Ponerini</taxon>
        <taxon>Dinoponera</taxon>
    </lineage>
</organism>
<dbReference type="GO" id="GO:0016020">
    <property type="term" value="C:membrane"/>
    <property type="evidence" value="ECO:0007669"/>
    <property type="project" value="UniProtKB-SubCell"/>
</dbReference>
<dbReference type="AlphaFoldDB" id="A0A6P3XFX2"/>
<feature type="transmembrane region" description="Helical" evidence="6">
    <location>
        <begin position="278"/>
        <end position="296"/>
    </location>
</feature>
<feature type="domain" description="Major facilitator superfamily (MFS) profile" evidence="7">
    <location>
        <begin position="1"/>
        <end position="300"/>
    </location>
</feature>
<comment type="subcellular location">
    <subcellularLocation>
        <location evidence="1">Membrane</location>
        <topology evidence="1">Multi-pass membrane protein</topology>
    </subcellularLocation>
</comment>
<dbReference type="SUPFAM" id="SSF103473">
    <property type="entry name" value="MFS general substrate transporter"/>
    <property type="match status" value="1"/>
</dbReference>
<dbReference type="KEGG" id="dqu:106745759"/>
<evidence type="ECO:0000313" key="8">
    <source>
        <dbReference type="Proteomes" id="UP000515204"/>
    </source>
</evidence>
<dbReference type="GO" id="GO:0022857">
    <property type="term" value="F:transmembrane transporter activity"/>
    <property type="evidence" value="ECO:0007669"/>
    <property type="project" value="InterPro"/>
</dbReference>
<reference evidence="9" key="1">
    <citation type="submission" date="2025-08" db="UniProtKB">
        <authorList>
            <consortium name="RefSeq"/>
        </authorList>
    </citation>
    <scope>IDENTIFICATION</scope>
</reference>
<dbReference type="PRINTS" id="PR00171">
    <property type="entry name" value="SUGRTRNSPORT"/>
</dbReference>
<accession>A0A6P3XFX2</accession>
<dbReference type="Gene3D" id="1.20.1250.20">
    <property type="entry name" value="MFS general substrate transporter like domains"/>
    <property type="match status" value="1"/>
</dbReference>
<dbReference type="GeneID" id="106745759"/>
<feature type="transmembrane region" description="Helical" evidence="6">
    <location>
        <begin position="246"/>
        <end position="266"/>
    </location>
</feature>
<keyword evidence="8" id="KW-1185">Reference proteome</keyword>
<dbReference type="InterPro" id="IPR050549">
    <property type="entry name" value="MFS_Trehalose_Transporter"/>
</dbReference>
<evidence type="ECO:0000259" key="7">
    <source>
        <dbReference type="PROSITE" id="PS50850"/>
    </source>
</evidence>
<dbReference type="PROSITE" id="PS50850">
    <property type="entry name" value="MFS"/>
    <property type="match status" value="1"/>
</dbReference>
<feature type="transmembrane region" description="Helical" evidence="6">
    <location>
        <begin position="5"/>
        <end position="21"/>
    </location>
</feature>
<keyword evidence="2 6" id="KW-0812">Transmembrane</keyword>
<evidence type="ECO:0000313" key="9">
    <source>
        <dbReference type="RefSeq" id="XP_014477137.1"/>
    </source>
</evidence>
<feature type="transmembrane region" description="Helical" evidence="6">
    <location>
        <begin position="174"/>
        <end position="194"/>
    </location>
</feature>
<proteinExistence type="predicted"/>
<dbReference type="Proteomes" id="UP000515204">
    <property type="component" value="Unplaced"/>
</dbReference>
<evidence type="ECO:0000256" key="2">
    <source>
        <dbReference type="ARBA" id="ARBA00022692"/>
    </source>
</evidence>
<dbReference type="PANTHER" id="PTHR48021">
    <property type="match status" value="1"/>
</dbReference>
<feature type="transmembrane region" description="Helical" evidence="6">
    <location>
        <begin position="150"/>
        <end position="167"/>
    </location>
</feature>
<evidence type="ECO:0000256" key="6">
    <source>
        <dbReference type="SAM" id="Phobius"/>
    </source>
</evidence>